<evidence type="ECO:0000313" key="1">
    <source>
        <dbReference type="EMBL" id="MEQ7845686.1"/>
    </source>
</evidence>
<protein>
    <submittedName>
        <fullName evidence="1">DUF6880 family protein</fullName>
    </submittedName>
</protein>
<accession>A0ABV1NT70</accession>
<dbReference type="EMBL" id="JBEGDP010000001">
    <property type="protein sequence ID" value="MEQ7845686.1"/>
    <property type="molecule type" value="Genomic_DNA"/>
</dbReference>
<dbReference type="RefSeq" id="WP_349803386.1">
    <property type="nucleotide sequence ID" value="NZ_JBEGDP010000001.1"/>
</dbReference>
<sequence>MTTLADAVLPLIRTRADLWRWSTANAHGRDVHEAVDMLEGAIPSTEPAEVYAVTHKALASAIKVIARADDSSGIIGDACRRLLDLHPNAAAAARVPSGKLIDWMMKFQFDGDVDYFELDPVAYAPALGETGMKAYRKCLSEVEARLGPQPSAEDRWTSGHSHEWFTLDWNAQRLAVLDHDIDAIVRTHARDRKVAAWFENTAEAFEEIGEIDLAIDWAKQATDFDRGHQSLKAADYWCRLLEEHRPAEAVEARLLVFRRWPSSTTAARLHNAAGRSWSEYRDEVVSTLAASPGDAVLFALLTLKEPKFAWNLAHSLALDSDHTWSELVKVYEKVDQLAVLPIHQRLVENELVEAGAQHYRLAARRLAKMRKLAAGSDQSVEVDELIAELRETHRRRPRLQQEFDRAGLPREEPR</sequence>
<gene>
    <name evidence="1" type="ORF">V6R90_00240</name>
</gene>
<keyword evidence="2" id="KW-1185">Reference proteome</keyword>
<organism evidence="1 2">
    <name type="scientific">Nocardioides kribbensis</name>
    <dbReference type="NCBI Taxonomy" id="305517"/>
    <lineage>
        <taxon>Bacteria</taxon>
        <taxon>Bacillati</taxon>
        <taxon>Actinomycetota</taxon>
        <taxon>Actinomycetes</taxon>
        <taxon>Propionibacteriales</taxon>
        <taxon>Nocardioidaceae</taxon>
        <taxon>Nocardioides</taxon>
    </lineage>
</organism>
<reference evidence="1 2" key="1">
    <citation type="submission" date="2024-02" db="EMBL/GenBank/DDBJ databases">
        <title>Full genome sequence of Nocardioides kribbensis.</title>
        <authorList>
            <person name="Poletto B.L."/>
            <person name="Silva G."/>
            <person name="Galante D."/>
            <person name="Campos K.R."/>
            <person name="Santos M.B.N."/>
            <person name="Sacchi C.T."/>
        </authorList>
    </citation>
    <scope>NUCLEOTIDE SEQUENCE [LARGE SCALE GENOMIC DNA]</scope>
    <source>
        <strain evidence="1 2">O4R</strain>
    </source>
</reference>
<name>A0ABV1NT70_9ACTN</name>
<proteinExistence type="predicted"/>
<dbReference type="InterPro" id="IPR049245">
    <property type="entry name" value="DUF6880"/>
</dbReference>
<dbReference type="Proteomes" id="UP001482520">
    <property type="component" value="Unassembled WGS sequence"/>
</dbReference>
<dbReference type="Pfam" id="PF21810">
    <property type="entry name" value="DUF6880"/>
    <property type="match status" value="1"/>
</dbReference>
<evidence type="ECO:0000313" key="2">
    <source>
        <dbReference type="Proteomes" id="UP001482520"/>
    </source>
</evidence>
<comment type="caution">
    <text evidence="1">The sequence shown here is derived from an EMBL/GenBank/DDBJ whole genome shotgun (WGS) entry which is preliminary data.</text>
</comment>